<evidence type="ECO:0000313" key="1">
    <source>
        <dbReference type="EMBL" id="AIQ92647.1"/>
    </source>
</evidence>
<reference evidence="1 2" key="1">
    <citation type="journal article" date="2014" name="PLoS ONE">
        <title>Genome Information of Methylobacterium oryzae, a Plant-Probiotic Methylotroph in the Phyllosphere.</title>
        <authorList>
            <person name="Kwak M.J."/>
            <person name="Jeong H."/>
            <person name="Madhaiyan M."/>
            <person name="Lee Y."/>
            <person name="Sa T.M."/>
            <person name="Oh T.K."/>
            <person name="Kim J.F."/>
        </authorList>
    </citation>
    <scope>NUCLEOTIDE SEQUENCE [LARGE SCALE GENOMIC DNA]</scope>
    <source>
        <strain evidence="1 2">CBMB20</strain>
    </source>
</reference>
<proteinExistence type="predicted"/>
<gene>
    <name evidence="1" type="ORF">MOC_4892</name>
</gene>
<dbReference type="Proteomes" id="UP000029492">
    <property type="component" value="Chromosome"/>
</dbReference>
<sequence>MRAAAEKEKQMAYKPKSAAETKARDLGLALARIAEGAGLPASIGVDQVRRASPRLTPLAVGQMVRKERDTVEATLAERGLALVDYSDQGPGRGMEFCIDTAT</sequence>
<dbReference type="HOGENOM" id="CLU_2423568_0_0_5"/>
<evidence type="ECO:0000313" key="2">
    <source>
        <dbReference type="Proteomes" id="UP000029492"/>
    </source>
</evidence>
<dbReference type="STRING" id="693986.MOC_4892"/>
<protein>
    <submittedName>
        <fullName evidence="1">Adenylosuccinate synthase</fullName>
    </submittedName>
</protein>
<keyword evidence="2" id="KW-1185">Reference proteome</keyword>
<name>A0A089NZ12_9HYPH</name>
<organism evidence="1 2">
    <name type="scientific">Methylobacterium oryzae CBMB20</name>
    <dbReference type="NCBI Taxonomy" id="693986"/>
    <lineage>
        <taxon>Bacteria</taxon>
        <taxon>Pseudomonadati</taxon>
        <taxon>Pseudomonadota</taxon>
        <taxon>Alphaproteobacteria</taxon>
        <taxon>Hyphomicrobiales</taxon>
        <taxon>Methylobacteriaceae</taxon>
        <taxon>Methylobacterium</taxon>
    </lineage>
</organism>
<dbReference type="eggNOG" id="ENOG5030ZU5">
    <property type="taxonomic scope" value="Bacteria"/>
</dbReference>
<dbReference type="EMBL" id="CP003811">
    <property type="protein sequence ID" value="AIQ92647.1"/>
    <property type="molecule type" value="Genomic_DNA"/>
</dbReference>
<dbReference type="KEGG" id="mor:MOC_4892"/>
<accession>A0A089NZ12</accession>
<dbReference type="AlphaFoldDB" id="A0A089NZ12"/>